<reference evidence="2" key="1">
    <citation type="submission" date="2021-10" db="EMBL/GenBank/DDBJ databases">
        <title>Tropical sea cucumber genome reveals ecological adaptation and Cuvierian tubules defense mechanism.</title>
        <authorList>
            <person name="Chen T."/>
        </authorList>
    </citation>
    <scope>NUCLEOTIDE SEQUENCE</scope>
    <source>
        <strain evidence="2">Nanhai2018</strain>
        <tissue evidence="2">Muscle</tissue>
    </source>
</reference>
<feature type="region of interest" description="Disordered" evidence="1">
    <location>
        <begin position="91"/>
        <end position="118"/>
    </location>
</feature>
<evidence type="ECO:0000256" key="1">
    <source>
        <dbReference type="SAM" id="MobiDB-lite"/>
    </source>
</evidence>
<dbReference type="AlphaFoldDB" id="A0A9Q1BVQ2"/>
<gene>
    <name evidence="2" type="ORF">HOLleu_23744</name>
</gene>
<feature type="compositionally biased region" description="Basic and acidic residues" evidence="1">
    <location>
        <begin position="56"/>
        <end position="72"/>
    </location>
</feature>
<proteinExistence type="predicted"/>
<dbReference type="OrthoDB" id="2286242at2759"/>
<accession>A0A9Q1BVQ2</accession>
<organism evidence="2 3">
    <name type="scientific">Holothuria leucospilota</name>
    <name type="common">Black long sea cucumber</name>
    <name type="synonym">Mertensiothuria leucospilota</name>
    <dbReference type="NCBI Taxonomy" id="206669"/>
    <lineage>
        <taxon>Eukaryota</taxon>
        <taxon>Metazoa</taxon>
        <taxon>Echinodermata</taxon>
        <taxon>Eleutherozoa</taxon>
        <taxon>Echinozoa</taxon>
        <taxon>Holothuroidea</taxon>
        <taxon>Aspidochirotacea</taxon>
        <taxon>Aspidochirotida</taxon>
        <taxon>Holothuriidae</taxon>
        <taxon>Holothuria</taxon>
    </lineage>
</organism>
<sequence>MARRTITKLRTAQKLLEPIVVAPQNIQEDIEKRQNKARHYFDQKTKHLKPLQQQDTIRERPNQPRSYNHETEQGTIWKRNRRDILKTKERNIFQRKPPDDGLEGCPEAVSSNPKHHKGCPSLNLQFISTKLISVTDP</sequence>
<comment type="caution">
    <text evidence="2">The sequence shown here is derived from an EMBL/GenBank/DDBJ whole genome shotgun (WGS) entry which is preliminary data.</text>
</comment>
<evidence type="ECO:0000313" key="2">
    <source>
        <dbReference type="EMBL" id="KAJ8033489.1"/>
    </source>
</evidence>
<dbReference type="EMBL" id="JAIZAY010000011">
    <property type="protein sequence ID" value="KAJ8033489.1"/>
    <property type="molecule type" value="Genomic_DNA"/>
</dbReference>
<evidence type="ECO:0000313" key="3">
    <source>
        <dbReference type="Proteomes" id="UP001152320"/>
    </source>
</evidence>
<name>A0A9Q1BVQ2_HOLLE</name>
<keyword evidence="3" id="KW-1185">Reference proteome</keyword>
<protein>
    <submittedName>
        <fullName evidence="2">Uncharacterized protein</fullName>
    </submittedName>
</protein>
<feature type="region of interest" description="Disordered" evidence="1">
    <location>
        <begin position="45"/>
        <end position="74"/>
    </location>
</feature>
<dbReference type="Proteomes" id="UP001152320">
    <property type="component" value="Chromosome 11"/>
</dbReference>